<keyword evidence="1" id="KW-0862">Zinc</keyword>
<dbReference type="KEGG" id="dci:103505962"/>
<gene>
    <name evidence="5" type="primary">LOC113473594</name>
    <name evidence="4" type="synonym">LOC103505962</name>
</gene>
<dbReference type="InterPro" id="IPR013087">
    <property type="entry name" value="Znf_C2H2_type"/>
</dbReference>
<feature type="domain" description="C2H2-type" evidence="2">
    <location>
        <begin position="69"/>
        <end position="96"/>
    </location>
</feature>
<dbReference type="Proteomes" id="UP000079169">
    <property type="component" value="Unplaced"/>
</dbReference>
<evidence type="ECO:0000259" key="2">
    <source>
        <dbReference type="PROSITE" id="PS50157"/>
    </source>
</evidence>
<dbReference type="PROSITE" id="PS50157">
    <property type="entry name" value="ZINC_FINGER_C2H2_2"/>
    <property type="match status" value="1"/>
</dbReference>
<dbReference type="PaxDb" id="121845-A0A3Q0JKS8"/>
<evidence type="ECO:0000313" key="3">
    <source>
        <dbReference type="Proteomes" id="UP000079169"/>
    </source>
</evidence>
<reference evidence="4 5" key="1">
    <citation type="submission" date="2025-04" db="UniProtKB">
        <authorList>
            <consortium name="RefSeq"/>
        </authorList>
    </citation>
    <scope>IDENTIFICATION</scope>
</reference>
<accession>A0A3Q0JKS8</accession>
<dbReference type="SUPFAM" id="SSF57667">
    <property type="entry name" value="beta-beta-alpha zinc fingers"/>
    <property type="match status" value="1"/>
</dbReference>
<organism evidence="3 5">
    <name type="scientific">Diaphorina citri</name>
    <name type="common">Asian citrus psyllid</name>
    <dbReference type="NCBI Taxonomy" id="121845"/>
    <lineage>
        <taxon>Eukaryota</taxon>
        <taxon>Metazoa</taxon>
        <taxon>Ecdysozoa</taxon>
        <taxon>Arthropoda</taxon>
        <taxon>Hexapoda</taxon>
        <taxon>Insecta</taxon>
        <taxon>Pterygota</taxon>
        <taxon>Neoptera</taxon>
        <taxon>Paraneoptera</taxon>
        <taxon>Hemiptera</taxon>
        <taxon>Sternorrhyncha</taxon>
        <taxon>Psylloidea</taxon>
        <taxon>Psyllidae</taxon>
        <taxon>Diaphorininae</taxon>
        <taxon>Diaphorina</taxon>
    </lineage>
</organism>
<proteinExistence type="predicted"/>
<dbReference type="SMART" id="SM00355">
    <property type="entry name" value="ZnF_C2H2"/>
    <property type="match status" value="2"/>
</dbReference>
<dbReference type="GO" id="GO:0008270">
    <property type="term" value="F:zinc ion binding"/>
    <property type="evidence" value="ECO:0007669"/>
    <property type="project" value="UniProtKB-KW"/>
</dbReference>
<dbReference type="RefSeq" id="XP_026688932.1">
    <property type="nucleotide sequence ID" value="XM_026833131.1"/>
</dbReference>
<keyword evidence="1" id="KW-0863">Zinc-finger</keyword>
<keyword evidence="3" id="KW-1185">Reference proteome</keyword>
<dbReference type="RefSeq" id="XP_026676962.1">
    <property type="nucleotide sequence ID" value="XM_026821161.1"/>
</dbReference>
<evidence type="ECO:0000313" key="4">
    <source>
        <dbReference type="RefSeq" id="XP_026676962.1"/>
    </source>
</evidence>
<dbReference type="Gene3D" id="3.30.160.60">
    <property type="entry name" value="Classic Zinc Finger"/>
    <property type="match status" value="1"/>
</dbReference>
<dbReference type="InterPro" id="IPR036236">
    <property type="entry name" value="Znf_C2H2_sf"/>
</dbReference>
<evidence type="ECO:0000313" key="5">
    <source>
        <dbReference type="RefSeq" id="XP_026688932.1"/>
    </source>
</evidence>
<dbReference type="GeneID" id="113473594"/>
<evidence type="ECO:0000256" key="1">
    <source>
        <dbReference type="PROSITE-ProRule" id="PRU00042"/>
    </source>
</evidence>
<dbReference type="AlphaFoldDB" id="A0A3Q0JKS8"/>
<name>A0A3Q0JKS8_DIACI</name>
<dbReference type="KEGG" id="dci:113473594"/>
<sequence>MILRYTTSSSITLGQNLAPLLPGSSICISDSDPMTCIHCRIESSTDINHLLRHLKVCPAVIPCSDRSRRPCFACLYIARDAYDLKKHIRKHTNEKPFECLVCDVRFKQISGALHHMKKQHRLEFLKTQEATVEVAVDEGIIFQ</sequence>
<keyword evidence="1" id="KW-0479">Metal-binding</keyword>
<dbReference type="STRING" id="121845.A0A3Q0JKS8"/>
<dbReference type="PROSITE" id="PS00028">
    <property type="entry name" value="ZINC_FINGER_C2H2_1"/>
    <property type="match status" value="1"/>
</dbReference>
<protein>
    <submittedName>
        <fullName evidence="4 5">Transcriptional repressor CTCFL-like</fullName>
    </submittedName>
</protein>